<feature type="compositionally biased region" description="Basic and acidic residues" evidence="1">
    <location>
        <begin position="98"/>
        <end position="112"/>
    </location>
</feature>
<accession>A0A2P4XMC7</accession>
<comment type="caution">
    <text evidence="2">The sequence shown here is derived from an EMBL/GenBank/DDBJ whole genome shotgun (WGS) entry which is preliminary data.</text>
</comment>
<evidence type="ECO:0000256" key="1">
    <source>
        <dbReference type="SAM" id="MobiDB-lite"/>
    </source>
</evidence>
<organism evidence="2 3">
    <name type="scientific">Phytophthora palmivora</name>
    <dbReference type="NCBI Taxonomy" id="4796"/>
    <lineage>
        <taxon>Eukaryota</taxon>
        <taxon>Sar</taxon>
        <taxon>Stramenopiles</taxon>
        <taxon>Oomycota</taxon>
        <taxon>Peronosporomycetes</taxon>
        <taxon>Peronosporales</taxon>
        <taxon>Peronosporaceae</taxon>
        <taxon>Phytophthora</taxon>
    </lineage>
</organism>
<dbReference type="AlphaFoldDB" id="A0A2P4XMC7"/>
<reference evidence="2 3" key="1">
    <citation type="journal article" date="2017" name="Genome Biol. Evol.">
        <title>Phytophthora megakarya and P. palmivora, closely related causal agents of cacao black pod rot, underwent increases in genome sizes and gene numbers by different mechanisms.</title>
        <authorList>
            <person name="Ali S.S."/>
            <person name="Shao J."/>
            <person name="Lary D.J."/>
            <person name="Kronmiller B."/>
            <person name="Shen D."/>
            <person name="Strem M.D."/>
            <person name="Amoako-Attah I."/>
            <person name="Akrofi A.Y."/>
            <person name="Begoude B.A."/>
            <person name="Ten Hoopen G.M."/>
            <person name="Coulibaly K."/>
            <person name="Kebe B.I."/>
            <person name="Melnick R.L."/>
            <person name="Guiltinan M.J."/>
            <person name="Tyler B.M."/>
            <person name="Meinhardt L.W."/>
            <person name="Bailey B.A."/>
        </authorList>
    </citation>
    <scope>NUCLEOTIDE SEQUENCE [LARGE SCALE GENOMIC DNA]</scope>
    <source>
        <strain evidence="3">sbr112.9</strain>
    </source>
</reference>
<sequence>MARKESPHLIPAPKPRAGPKGGKKKAQVQKGAQDSSVEGTARRNSLRKHKYVDYVFATSGYTKDQNNDDGYIPEGETDDVNAGEVDEDGDSKSLCVTDEERKPHSGDEEKGQ</sequence>
<gene>
    <name evidence="2" type="ORF">PHPALM_17387</name>
</gene>
<evidence type="ECO:0000313" key="3">
    <source>
        <dbReference type="Proteomes" id="UP000237271"/>
    </source>
</evidence>
<dbReference type="Proteomes" id="UP000237271">
    <property type="component" value="Unassembled WGS sequence"/>
</dbReference>
<protein>
    <submittedName>
        <fullName evidence="2">Synaptic vesicle glycoprotein 2C</fullName>
    </submittedName>
</protein>
<dbReference type="EMBL" id="NCKW01009548">
    <property type="protein sequence ID" value="POM66710.1"/>
    <property type="molecule type" value="Genomic_DNA"/>
</dbReference>
<name>A0A2P4XMC7_9STRA</name>
<evidence type="ECO:0000313" key="2">
    <source>
        <dbReference type="EMBL" id="POM66710.1"/>
    </source>
</evidence>
<feature type="region of interest" description="Disordered" evidence="1">
    <location>
        <begin position="1"/>
        <end position="112"/>
    </location>
</feature>
<feature type="compositionally biased region" description="Acidic residues" evidence="1">
    <location>
        <begin position="75"/>
        <end position="89"/>
    </location>
</feature>
<keyword evidence="3" id="KW-1185">Reference proteome</keyword>
<proteinExistence type="predicted"/>